<protein>
    <submittedName>
        <fullName evidence="1">DUF4160 domain-containing protein</fullName>
    </submittedName>
</protein>
<dbReference type="InterPro" id="IPR025427">
    <property type="entry name" value="DUF4160"/>
</dbReference>
<evidence type="ECO:0000313" key="2">
    <source>
        <dbReference type="Proteomes" id="UP000295443"/>
    </source>
</evidence>
<accession>A0A4R1B4G3</accession>
<evidence type="ECO:0000313" key="1">
    <source>
        <dbReference type="EMBL" id="TCJ12984.1"/>
    </source>
</evidence>
<dbReference type="AlphaFoldDB" id="A0A4R1B4G3"/>
<dbReference type="Proteomes" id="UP000295443">
    <property type="component" value="Unassembled WGS sequence"/>
</dbReference>
<dbReference type="OrthoDB" id="122670at2"/>
<dbReference type="Pfam" id="PF13711">
    <property type="entry name" value="DUF4160"/>
    <property type="match status" value="1"/>
</dbReference>
<comment type="caution">
    <text evidence="1">The sequence shown here is derived from an EMBL/GenBank/DDBJ whole genome shotgun (WGS) entry which is preliminary data.</text>
</comment>
<organism evidence="1 2">
    <name type="scientific">Parasulfuritortus cantonensis</name>
    <dbReference type="NCBI Taxonomy" id="2528202"/>
    <lineage>
        <taxon>Bacteria</taxon>
        <taxon>Pseudomonadati</taxon>
        <taxon>Pseudomonadota</taxon>
        <taxon>Betaproteobacteria</taxon>
        <taxon>Nitrosomonadales</taxon>
        <taxon>Thiobacillaceae</taxon>
        <taxon>Parasulfuritortus</taxon>
    </lineage>
</organism>
<reference evidence="1 2" key="1">
    <citation type="submission" date="2019-03" db="EMBL/GenBank/DDBJ databases">
        <title>Genome sequence of Thiobacillaceae bacterium LSR1, a sulfur-oxidizing bacterium isolated from freshwater sediment.</title>
        <authorList>
            <person name="Li S."/>
        </authorList>
    </citation>
    <scope>NUCLEOTIDE SEQUENCE [LARGE SCALE GENOMIC DNA]</scope>
    <source>
        <strain evidence="1 2">LSR1</strain>
    </source>
</reference>
<gene>
    <name evidence="1" type="ORF">EZJ19_12235</name>
</gene>
<keyword evidence="2" id="KW-1185">Reference proteome</keyword>
<proteinExistence type="predicted"/>
<dbReference type="EMBL" id="SJZB01000042">
    <property type="protein sequence ID" value="TCJ12984.1"/>
    <property type="molecule type" value="Genomic_DNA"/>
</dbReference>
<name>A0A4R1B4G3_9PROT</name>
<sequence length="79" mass="9125">MPTVRGIAGAYRFFFYSFDCNEPAHVHVKREGMTCKFWLDPVSLAGNDGFPAHELTQIRRLVASHHQRLLESWHEHCGD</sequence>
<dbReference type="RefSeq" id="WP_131447966.1">
    <property type="nucleotide sequence ID" value="NZ_SJZB01000042.1"/>
</dbReference>